<dbReference type="EMBL" id="CP042913">
    <property type="protein sequence ID" value="QEG35748.1"/>
    <property type="molecule type" value="Genomic_DNA"/>
</dbReference>
<gene>
    <name evidence="2" type="ORF">Pr1d_30540</name>
</gene>
<dbReference type="GO" id="GO:0016787">
    <property type="term" value="F:hydrolase activity"/>
    <property type="evidence" value="ECO:0007669"/>
    <property type="project" value="UniProtKB-KW"/>
</dbReference>
<keyword evidence="3" id="KW-1185">Reference proteome</keyword>
<proteinExistence type="predicted"/>
<evidence type="ECO:0000256" key="1">
    <source>
        <dbReference type="SAM" id="SignalP"/>
    </source>
</evidence>
<sequence precursor="true">MITNSDILLSLNEKLTLNLCLMSCSLLFCMSLSAETSWAAPKEREVVEARQRDPESTVTQEEMKAIYEEVKTPYKYGIVMRPSEGHSIDCPNIFRGDDAWYMVYVGIKGKIGYETYLARSEDLLNWKPLGTILPFRESGWDKWQADGSIALVDPTWGGSMKLQSYDGKYWMSYFGGALQGYETDPLSLGLAWTTQPQKPQPWNRLEENPVLTPNQPDARPFERATLYKSQILWDKSESLGYPFVMYYNGKQQGEGIERIGMAVSKDMKTWSRYGSGPVIDNGKGISGDPQIVKIDDLWVMFYFGLGWGPGAFDSFSCSKDLVHWTQWDGEVLIQPSEPWDKTFAHKPWMLKHDGVVYHFYCAVGKEGRALALATSVDLRKN</sequence>
<dbReference type="Proteomes" id="UP000323917">
    <property type="component" value="Chromosome"/>
</dbReference>
<evidence type="ECO:0000313" key="2">
    <source>
        <dbReference type="EMBL" id="QEG35748.1"/>
    </source>
</evidence>
<organism evidence="2 3">
    <name type="scientific">Bythopirellula goksoeyrii</name>
    <dbReference type="NCBI Taxonomy" id="1400387"/>
    <lineage>
        <taxon>Bacteria</taxon>
        <taxon>Pseudomonadati</taxon>
        <taxon>Planctomycetota</taxon>
        <taxon>Planctomycetia</taxon>
        <taxon>Pirellulales</taxon>
        <taxon>Lacipirellulaceae</taxon>
        <taxon>Bythopirellula</taxon>
    </lineage>
</organism>
<name>A0A5B9QA42_9BACT</name>
<feature type="chain" id="PRO_5022736204" evidence="1">
    <location>
        <begin position="40"/>
        <end position="381"/>
    </location>
</feature>
<dbReference type="KEGG" id="bgok:Pr1d_30540"/>
<dbReference type="RefSeq" id="WP_210417716.1">
    <property type="nucleotide sequence ID" value="NZ_CP042913.1"/>
</dbReference>
<reference evidence="2 3" key="1">
    <citation type="submission" date="2019-08" db="EMBL/GenBank/DDBJ databases">
        <title>Deep-cultivation of Planctomycetes and their phenomic and genomic characterization uncovers novel biology.</title>
        <authorList>
            <person name="Wiegand S."/>
            <person name="Jogler M."/>
            <person name="Boedeker C."/>
            <person name="Pinto D."/>
            <person name="Vollmers J."/>
            <person name="Rivas-Marin E."/>
            <person name="Kohn T."/>
            <person name="Peeters S.H."/>
            <person name="Heuer A."/>
            <person name="Rast P."/>
            <person name="Oberbeckmann S."/>
            <person name="Bunk B."/>
            <person name="Jeske O."/>
            <person name="Meyerdierks A."/>
            <person name="Storesund J.E."/>
            <person name="Kallscheuer N."/>
            <person name="Luecker S."/>
            <person name="Lage O.M."/>
            <person name="Pohl T."/>
            <person name="Merkel B.J."/>
            <person name="Hornburger P."/>
            <person name="Mueller R.-W."/>
            <person name="Bruemmer F."/>
            <person name="Labrenz M."/>
            <person name="Spormann A.M."/>
            <person name="Op den Camp H."/>
            <person name="Overmann J."/>
            <person name="Amann R."/>
            <person name="Jetten M.S.M."/>
            <person name="Mascher T."/>
            <person name="Medema M.H."/>
            <person name="Devos D.P."/>
            <person name="Kaster A.-K."/>
            <person name="Ovreas L."/>
            <person name="Rohde M."/>
            <person name="Galperin M.Y."/>
            <person name="Jogler C."/>
        </authorList>
    </citation>
    <scope>NUCLEOTIDE SEQUENCE [LARGE SCALE GENOMIC DNA]</scope>
    <source>
        <strain evidence="2 3">Pr1d</strain>
    </source>
</reference>
<dbReference type="Gene3D" id="2.115.10.20">
    <property type="entry name" value="Glycosyl hydrolase domain, family 43"/>
    <property type="match status" value="2"/>
</dbReference>
<protein>
    <submittedName>
        <fullName evidence="2">Glycosyl hydrolases family 43</fullName>
    </submittedName>
</protein>
<dbReference type="InterPro" id="IPR023296">
    <property type="entry name" value="Glyco_hydro_beta-prop_sf"/>
</dbReference>
<dbReference type="AlphaFoldDB" id="A0A5B9QA42"/>
<feature type="signal peptide" evidence="1">
    <location>
        <begin position="1"/>
        <end position="39"/>
    </location>
</feature>
<evidence type="ECO:0000313" key="3">
    <source>
        <dbReference type="Proteomes" id="UP000323917"/>
    </source>
</evidence>
<keyword evidence="2" id="KW-0378">Hydrolase</keyword>
<dbReference type="SUPFAM" id="SSF75005">
    <property type="entry name" value="Arabinanase/levansucrase/invertase"/>
    <property type="match status" value="2"/>
</dbReference>
<accession>A0A5B9QA42</accession>
<dbReference type="PANTHER" id="PTHR35279:SF1">
    <property type="entry name" value="ARABINANASE_LEVANSUCRASE_INVERTASE"/>
    <property type="match status" value="1"/>
</dbReference>
<dbReference type="PANTHER" id="PTHR35279">
    <property type="match status" value="1"/>
</dbReference>
<keyword evidence="1" id="KW-0732">Signal</keyword>